<comment type="caution">
    <text evidence="1">The sequence shown here is derived from an EMBL/GenBank/DDBJ whole genome shotgun (WGS) entry which is preliminary data.</text>
</comment>
<reference evidence="1" key="1">
    <citation type="submission" date="2021-01" db="EMBL/GenBank/DDBJ databases">
        <authorList>
            <person name="Kaushik A."/>
        </authorList>
    </citation>
    <scope>NUCLEOTIDE SEQUENCE</scope>
    <source>
        <strain evidence="1">AG1-1C</strain>
    </source>
</reference>
<evidence type="ECO:0000313" key="1">
    <source>
        <dbReference type="EMBL" id="CAE6442692.1"/>
    </source>
</evidence>
<proteinExistence type="predicted"/>
<accession>A0A8H3AXB3</accession>
<dbReference type="AlphaFoldDB" id="A0A8H3AXB3"/>
<sequence length="212" mass="23995">MFVFPNCQQASDFFVMSLFPWDDHLLQPAYKITPDEEFVGFRAEHDDPGRGKLICVTRNVVFTIEGFNDNKDLKPYEDVVKEQLTAMNAATPLEQHDVNLTFSEGETERRSESGVKTFQVSDKGYLAIKAEAPGGLFYCDKQHQWILTPMVSKHSGDVGSMAFEFRARNKGRDVFSIVACGETLAPVPKERLRKGGWDHFDVQVIEIEITVV</sequence>
<protein>
    <submittedName>
        <fullName evidence="1">Uncharacterized protein</fullName>
    </submittedName>
</protein>
<dbReference type="Proteomes" id="UP000663846">
    <property type="component" value="Unassembled WGS sequence"/>
</dbReference>
<gene>
    <name evidence="1" type="ORF">RDB_LOCUS132820</name>
</gene>
<evidence type="ECO:0000313" key="2">
    <source>
        <dbReference type="Proteomes" id="UP000663846"/>
    </source>
</evidence>
<organism evidence="1 2">
    <name type="scientific">Rhizoctonia solani</name>
    <dbReference type="NCBI Taxonomy" id="456999"/>
    <lineage>
        <taxon>Eukaryota</taxon>
        <taxon>Fungi</taxon>
        <taxon>Dikarya</taxon>
        <taxon>Basidiomycota</taxon>
        <taxon>Agaricomycotina</taxon>
        <taxon>Agaricomycetes</taxon>
        <taxon>Cantharellales</taxon>
        <taxon>Ceratobasidiaceae</taxon>
        <taxon>Rhizoctonia</taxon>
    </lineage>
</organism>
<dbReference type="EMBL" id="CAJMWS010000414">
    <property type="protein sequence ID" value="CAE6442692.1"/>
    <property type="molecule type" value="Genomic_DNA"/>
</dbReference>
<name>A0A8H3AXB3_9AGAM</name>